<sequence length="98" mass="11452">MKEHCMAEDLDNLITLYDEEGNERLYKILFSFDSKDLNKSYVLVYPAEEEGEELNIEAYAYEEGKDGEGSLLPIESEEEWDMVEEVFNTFVQDPNLNQ</sequence>
<dbReference type="Proteomes" id="UP001069047">
    <property type="component" value="Unassembled WGS sequence"/>
</dbReference>
<reference evidence="4" key="3">
    <citation type="submission" date="2024-02" db="EMBL/GenBank/DDBJ databases">
        <authorList>
            <person name="Choi B."/>
        </authorList>
    </citation>
    <scope>NUCLEOTIDE SEQUENCE</scope>
    <source>
        <strain evidence="4">UMB1016</strain>
    </source>
</reference>
<dbReference type="Pfam" id="PF06949">
    <property type="entry name" value="DUF1292"/>
    <property type="match status" value="1"/>
</dbReference>
<evidence type="ECO:0000313" key="4">
    <source>
        <dbReference type="EMBL" id="WWC53885.1"/>
    </source>
</evidence>
<dbReference type="AlphaFoldDB" id="A0A9Q4DCZ7"/>
<protein>
    <recommendedName>
        <fullName evidence="2">UPF0473 protein DBT44_0005610</fullName>
    </recommendedName>
</protein>
<organism evidence="3 6">
    <name type="scientific">Aerococcus mictus</name>
    <dbReference type="NCBI Taxonomy" id="2976810"/>
    <lineage>
        <taxon>Bacteria</taxon>
        <taxon>Bacillati</taxon>
        <taxon>Bacillota</taxon>
        <taxon>Bacilli</taxon>
        <taxon>Lactobacillales</taxon>
        <taxon>Aerococcaceae</taxon>
        <taxon>Aerococcus</taxon>
    </lineage>
</organism>
<evidence type="ECO:0000313" key="6">
    <source>
        <dbReference type="Proteomes" id="UP001069047"/>
    </source>
</evidence>
<name>A0A9Q4DCZ7_9LACT</name>
<dbReference type="Proteomes" id="UP000250354">
    <property type="component" value="Chromosome"/>
</dbReference>
<dbReference type="GeneID" id="89334294"/>
<dbReference type="PANTHER" id="PTHR40066:SF1">
    <property type="entry name" value="UPF0473 PROTEIN CBO2561_CLC_2432"/>
    <property type="match status" value="1"/>
</dbReference>
<reference evidence="3" key="2">
    <citation type="submission" date="2022-09" db="EMBL/GenBank/DDBJ databases">
        <title>Aerococcus urinae taxonomy study.</title>
        <authorList>
            <person name="Christensen J."/>
            <person name="Senneby E."/>
        </authorList>
    </citation>
    <scope>NUCLEOTIDE SEQUENCE</scope>
    <source>
        <strain evidence="3">LUND-41-B12</strain>
    </source>
</reference>
<accession>A0A9Q4DCZ7</accession>
<evidence type="ECO:0000313" key="5">
    <source>
        <dbReference type="Proteomes" id="UP000250354"/>
    </source>
</evidence>
<comment type="similarity">
    <text evidence="1 2">Belongs to the UPF0473 family.</text>
</comment>
<dbReference type="RefSeq" id="WP_256374786.1">
    <property type="nucleotide sequence ID" value="NZ_CAJHLG010000002.1"/>
</dbReference>
<keyword evidence="5" id="KW-1185">Reference proteome</keyword>
<dbReference type="PANTHER" id="PTHR40066">
    <property type="entry name" value="UPF0473 PROTEIN CBO2561/CLC_2432"/>
    <property type="match status" value="1"/>
</dbReference>
<evidence type="ECO:0000313" key="3">
    <source>
        <dbReference type="EMBL" id="MCY3087446.1"/>
    </source>
</evidence>
<dbReference type="EMBL" id="JAOTMY010000002">
    <property type="protein sequence ID" value="MCY3087446.1"/>
    <property type="molecule type" value="Genomic_DNA"/>
</dbReference>
<dbReference type="HAMAP" id="MF_01448">
    <property type="entry name" value="UPF0473"/>
    <property type="match status" value="1"/>
</dbReference>
<dbReference type="NCBIfam" id="NF010217">
    <property type="entry name" value="PRK13678.1-4"/>
    <property type="match status" value="1"/>
</dbReference>
<reference evidence="4 5" key="1">
    <citation type="journal article" date="2020" name="J. Bacteriol.">
        <title>Aerococcus urinae Isolated from Women with Lower Urinary Tract Symptoms: In Vitro Aggregation and Genome Analysis.</title>
        <authorList>
            <person name="Hilt E.E."/>
            <person name="Putonti C."/>
            <person name="Thomas-White K."/>
            <person name="Lewis A.L."/>
            <person name="Visick K.L."/>
            <person name="Gilbert N.M."/>
            <person name="Wolfe A.J."/>
        </authorList>
    </citation>
    <scope>NUCLEOTIDE SEQUENCE [LARGE SCALE GENOMIC DNA]</scope>
    <source>
        <strain evidence="4 5">UMB1016</strain>
    </source>
</reference>
<gene>
    <name evidence="4" type="ORF">DBT44_0005610</name>
    <name evidence="3" type="ORF">ODY61_04840</name>
</gene>
<dbReference type="EMBL" id="CP145132">
    <property type="protein sequence ID" value="WWC53885.1"/>
    <property type="molecule type" value="Genomic_DNA"/>
</dbReference>
<dbReference type="InterPro" id="IPR009711">
    <property type="entry name" value="UPF0473"/>
</dbReference>
<proteinExistence type="inferred from homology"/>
<evidence type="ECO:0000256" key="1">
    <source>
        <dbReference type="ARBA" id="ARBA00008439"/>
    </source>
</evidence>
<evidence type="ECO:0000256" key="2">
    <source>
        <dbReference type="HAMAP-Rule" id="MF_01448"/>
    </source>
</evidence>